<name>A0A937CP24_9HYPH</name>
<feature type="compositionally biased region" description="Basic and acidic residues" evidence="1">
    <location>
        <begin position="1175"/>
        <end position="1189"/>
    </location>
</feature>
<evidence type="ECO:0000256" key="2">
    <source>
        <dbReference type="SAM" id="Phobius"/>
    </source>
</evidence>
<dbReference type="PANTHER" id="PTHR30441:SF4">
    <property type="entry name" value="PROTEIN ASMA"/>
    <property type="match status" value="1"/>
</dbReference>
<dbReference type="Proteomes" id="UP000633219">
    <property type="component" value="Unassembled WGS sequence"/>
</dbReference>
<keyword evidence="2" id="KW-0812">Transmembrane</keyword>
<keyword evidence="5" id="KW-1185">Reference proteome</keyword>
<feature type="domain" description="AsmA" evidence="3">
    <location>
        <begin position="3"/>
        <end position="188"/>
    </location>
</feature>
<keyword evidence="2" id="KW-1133">Transmembrane helix</keyword>
<protein>
    <submittedName>
        <fullName evidence="4">AsmA family protein</fullName>
    </submittedName>
</protein>
<accession>A0A937CP24</accession>
<evidence type="ECO:0000313" key="5">
    <source>
        <dbReference type="Proteomes" id="UP000633219"/>
    </source>
</evidence>
<comment type="caution">
    <text evidence="4">The sequence shown here is derived from an EMBL/GenBank/DDBJ whole genome shotgun (WGS) entry which is preliminary data.</text>
</comment>
<evidence type="ECO:0000313" key="4">
    <source>
        <dbReference type="EMBL" id="MBL0374421.1"/>
    </source>
</evidence>
<evidence type="ECO:0000259" key="3">
    <source>
        <dbReference type="Pfam" id="PF05170"/>
    </source>
</evidence>
<evidence type="ECO:0000256" key="1">
    <source>
        <dbReference type="SAM" id="MobiDB-lite"/>
    </source>
</evidence>
<keyword evidence="2" id="KW-0472">Membrane</keyword>
<dbReference type="RefSeq" id="WP_201662805.1">
    <property type="nucleotide sequence ID" value="NZ_JAEQNC010000013.1"/>
</dbReference>
<dbReference type="Pfam" id="PF05170">
    <property type="entry name" value="AsmA"/>
    <property type="match status" value="1"/>
</dbReference>
<dbReference type="PIRSF" id="PIRSF034039">
    <property type="entry name" value="UCP034039"/>
    <property type="match status" value="1"/>
</dbReference>
<dbReference type="PANTHER" id="PTHR30441">
    <property type="entry name" value="DUF748 DOMAIN-CONTAINING PROTEIN"/>
    <property type="match status" value="1"/>
</dbReference>
<dbReference type="InterPro" id="IPR017023">
    <property type="entry name" value="UCP034039"/>
</dbReference>
<sequence length="1210" mass="129686">MLGRILVFIGGVLVVALFAALLAPYFIDWTDFRKDFETQASRIIGKKVVVHGSVDARLLPFPMVTMNDVRVGETGGGEALVTAERFTMETELAPFLSGEALIYNMHIENPKVKLRLTEDGTFDWVKTGVPQIPASTVVLEKVTVSNGEVQIIDEQTGHNRHVTGLDMQLSAKTLAGPWKVSGAGAVDGQSGSFVMNTSVPENGRMFLKLRLLPEAPGIVAELDGSLGLKNFRPNYAGSFRIREKYRSETAAQAEAEAQSAAPRISGEFELFNDRLRIGKYEFQMGNPADPYIVTGEATIDAGRQPDFLLTAVGQQIDLGRLGANPEATGDNQQTVIPFRDRLNALLTLAADVPIPPMPGKADIRLPALIAGDTVIREIRLSMRPDRNGWLVDDAEAQLPGRTVLNAKGKLTLAASQSFEGELLLASRQPSGFAEWVTGAVPETVRKLKTAGFSANVSLTPDLQRFENLEIAFGPATLKGRLEHQIYDGQAPSLSAELSGNAFDLDTVMALGGLLTGEASPKSLIDHRIAARLKFDKFSAFGVQAGDFNTTFTLAEGGVSAARVSIGDFYGARVEAEAGMAGLGDKPAGNAKISVQASDASALLALAADRLPPHPALRRLAASAPYFADSDLMLELAIGKGDWPVEATLTGTTHGSQLQAKLAAQSLHLSDPQGLSIDASLSNPDAWVLLGQAGVPTIPFDADQDGVLKLKVNQPEDADPQIMLDYTSGTTTIRVEGQSALDAQHFLNGSYALTVDSGDLAPYLIMSSMTLPRISEGLPFAATAHIYAAPEAVTLDSIDGDADGNAFSGIVSFDRKQGSSSFAGNLKFNSVDLLWLAESVYGQITDPLTGELSALAVPKVTGLPADATLALSARKFQLGNLGDVDDFRGTLTALPGRVTISDSSGAFSTGRFKGKVELGNTDGNAFLRASLNIDNAALKTTFWQYAGEPAISAKTNLAVVIDSTGTSPQAMLETATGSGAMRLSDLNIRGLNDHALGDVLGAADLVQGDISESTVRPIVEPALFNGAMHLQSLDIPFTITGARLRADKINAENARVSIDAQTGLSLEDAQMESRVDLKFNPGDQALAGADPLVTLGWTGPLVAPERSVDITQMTSFLSLRKFEQERRRVEILQAKMAEKQRLRRETGLYRAREAERLRLKEKAAAEERLFRQAQEKRAQIARQEEEERQKSKQLRLDNPAVDNFDFSAPLQ</sequence>
<dbReference type="InterPro" id="IPR052894">
    <property type="entry name" value="AsmA-related"/>
</dbReference>
<feature type="transmembrane region" description="Helical" evidence="2">
    <location>
        <begin position="5"/>
        <end position="27"/>
    </location>
</feature>
<dbReference type="EMBL" id="JAEQNC010000013">
    <property type="protein sequence ID" value="MBL0374421.1"/>
    <property type="molecule type" value="Genomic_DNA"/>
</dbReference>
<dbReference type="InterPro" id="IPR007844">
    <property type="entry name" value="AsmA"/>
</dbReference>
<dbReference type="GO" id="GO:0005886">
    <property type="term" value="C:plasma membrane"/>
    <property type="evidence" value="ECO:0007669"/>
    <property type="project" value="TreeGrafter"/>
</dbReference>
<organism evidence="4 5">
    <name type="scientific">Rhizobium setariae</name>
    <dbReference type="NCBI Taxonomy" id="2801340"/>
    <lineage>
        <taxon>Bacteria</taxon>
        <taxon>Pseudomonadati</taxon>
        <taxon>Pseudomonadota</taxon>
        <taxon>Alphaproteobacteria</taxon>
        <taxon>Hyphomicrobiales</taxon>
        <taxon>Rhizobiaceae</taxon>
        <taxon>Rhizobium/Agrobacterium group</taxon>
        <taxon>Rhizobium</taxon>
    </lineage>
</organism>
<feature type="region of interest" description="Disordered" evidence="1">
    <location>
        <begin position="1175"/>
        <end position="1210"/>
    </location>
</feature>
<gene>
    <name evidence="4" type="ORF">JJB09_20620</name>
</gene>
<dbReference type="GO" id="GO:0090313">
    <property type="term" value="P:regulation of protein targeting to membrane"/>
    <property type="evidence" value="ECO:0007669"/>
    <property type="project" value="TreeGrafter"/>
</dbReference>
<dbReference type="AlphaFoldDB" id="A0A937CP24"/>
<proteinExistence type="predicted"/>
<reference evidence="4" key="1">
    <citation type="submission" date="2021-01" db="EMBL/GenBank/DDBJ databases">
        <title>Rhizobium sp. strain KVB221 16S ribosomal RNA gene Genome sequencing and assembly.</title>
        <authorList>
            <person name="Kang M."/>
        </authorList>
    </citation>
    <scope>NUCLEOTIDE SEQUENCE</scope>
    <source>
        <strain evidence="4">KVB221</strain>
    </source>
</reference>